<dbReference type="GO" id="GO:0008270">
    <property type="term" value="F:zinc ion binding"/>
    <property type="evidence" value="ECO:0007669"/>
    <property type="project" value="UniProtKB-KW"/>
</dbReference>
<evidence type="ECO:0000256" key="1">
    <source>
        <dbReference type="PROSITE-ProRule" id="PRU00042"/>
    </source>
</evidence>
<evidence type="ECO:0000313" key="4">
    <source>
        <dbReference type="EMBL" id="KAK2564627.1"/>
    </source>
</evidence>
<proteinExistence type="predicted"/>
<keyword evidence="1" id="KW-0862">Zinc</keyword>
<feature type="region of interest" description="Disordered" evidence="2">
    <location>
        <begin position="773"/>
        <end position="807"/>
    </location>
</feature>
<comment type="caution">
    <text evidence="4">The sequence shown here is derived from an EMBL/GenBank/DDBJ whole genome shotgun (WGS) entry which is preliminary data.</text>
</comment>
<keyword evidence="1" id="KW-0863">Zinc-finger</keyword>
<organism evidence="4 5">
    <name type="scientific">Acropora cervicornis</name>
    <name type="common">Staghorn coral</name>
    <dbReference type="NCBI Taxonomy" id="6130"/>
    <lineage>
        <taxon>Eukaryota</taxon>
        <taxon>Metazoa</taxon>
        <taxon>Cnidaria</taxon>
        <taxon>Anthozoa</taxon>
        <taxon>Hexacorallia</taxon>
        <taxon>Scleractinia</taxon>
        <taxon>Astrocoeniina</taxon>
        <taxon>Acroporidae</taxon>
        <taxon>Acropora</taxon>
    </lineage>
</organism>
<dbReference type="InterPro" id="IPR013087">
    <property type="entry name" value="Znf_C2H2_type"/>
</dbReference>
<dbReference type="PROSITE" id="PS50157">
    <property type="entry name" value="ZINC_FINGER_C2H2_2"/>
    <property type="match status" value="1"/>
</dbReference>
<reference evidence="4" key="2">
    <citation type="journal article" date="2023" name="Science">
        <title>Genomic signatures of disease resistance in endangered staghorn corals.</title>
        <authorList>
            <person name="Vollmer S.V."/>
            <person name="Selwyn J.D."/>
            <person name="Despard B.A."/>
            <person name="Roesel C.L."/>
        </authorList>
    </citation>
    <scope>NUCLEOTIDE SEQUENCE</scope>
    <source>
        <strain evidence="4">K2</strain>
    </source>
</reference>
<evidence type="ECO:0000313" key="5">
    <source>
        <dbReference type="Proteomes" id="UP001249851"/>
    </source>
</evidence>
<dbReference type="EMBL" id="JARQWQ010000022">
    <property type="protein sequence ID" value="KAK2564627.1"/>
    <property type="molecule type" value="Genomic_DNA"/>
</dbReference>
<keyword evidence="1" id="KW-0479">Metal-binding</keyword>
<feature type="domain" description="C2H2-type" evidence="3">
    <location>
        <begin position="718"/>
        <end position="744"/>
    </location>
</feature>
<evidence type="ECO:0000256" key="2">
    <source>
        <dbReference type="SAM" id="MobiDB-lite"/>
    </source>
</evidence>
<feature type="compositionally biased region" description="Polar residues" evidence="2">
    <location>
        <begin position="782"/>
        <end position="793"/>
    </location>
</feature>
<accession>A0AAD9QNR7</accession>
<dbReference type="Proteomes" id="UP001249851">
    <property type="component" value="Unassembled WGS sequence"/>
</dbReference>
<dbReference type="PROSITE" id="PS00028">
    <property type="entry name" value="ZINC_FINGER_C2H2_1"/>
    <property type="match status" value="1"/>
</dbReference>
<dbReference type="AlphaFoldDB" id="A0AAD9QNR7"/>
<dbReference type="PANTHER" id="PTHR33845">
    <property type="entry name" value="C2H2-TYPE DOMAIN-CONTAINING PROTEIN"/>
    <property type="match status" value="1"/>
</dbReference>
<sequence length="980" mass="111226">MREIQPDTPTVSTPDSEFSWTHGQWCEAESSGDEITDKEPQTLDGYNTAMAQIAGLSDIKIPEPSTFILKKDWASATEKEKQICEKKVDDACRAVCRVIAPSSSEELLKSYITRTSRSDNEVEALTLAYRQAPTKSLKTQILSIYALRFTLRELKAIHAPFEKLSDRQIKKARLHAKTVGVGLPVENIPYHRVRIDKSKLEHFLSFVDQPYFYQDVSFGTRTVKLDSGQRMVMPNVVRTVGRSTMIEQYHQRCREDEFQPLGRSTLYRILKVREASQRKSLQGLDNTAASGAEGFDTLSRIVDELEQYGTRHEWCEESRDKLKEAKRYLKSSYCAHCRDNMENLCADHCIEHALSKTQCVEFTSPCTHAHAEQCENCDLLRNTMGSILSEIRESHDVQFYSTDQHEDLLYDASQAQNSILQWKAHILRAANQDRAKTDAVKSLQCDTILVVMDWAMKFTQMKYREKQSEWFGKRGMNWHISCVLSKREAEEQLDVTSYVHLFDSCTQDSCTVFAILIQLLKTVKIANPLISKALLRSDGAGCYHSNNLIAALNEAHVHTGIRVLRYDFSEPQFGKDVCDRIISPLKCAVRRYCNEGHDILSAADMHGALKVRPVKGCTAAVCEVDRSDQEIKVNRISNFSTFHNFSYEETGLRMWKAFNIGTGKLVLWSELDVQVPSAITLNPASQQLQFWDVQPRYVKLQEKTNQNVNPDAAETALFECNEASCSRSFNNYDAFQDHINFDNHDPISSNQESLYDKLRRDWVLKFSAMSVGDQEQKKPTAEGSTEIATQVESSDAGWALQKPRGSGTRFSDNVKSYLQSRFSVGVETGRKSDPGQVSADMRIAKNRDGTRKFSRDEWLTKIQVPAFFSRLAAAQRRQLTPAEVTEDGGGVLLEDEIAQLEQQNKDEDVQEILSQIGVEHPITYHGYNICDLVKTGALSRFTVKELRVMCDNFELPRKSTDKKSTLIGHVTDMVKECSCS</sequence>
<protein>
    <recommendedName>
        <fullName evidence="3">C2H2-type domain-containing protein</fullName>
    </recommendedName>
</protein>
<name>A0AAD9QNR7_ACRCE</name>
<dbReference type="PANTHER" id="PTHR33845:SF1">
    <property type="entry name" value="C2H2-TYPE DOMAIN-CONTAINING PROTEIN"/>
    <property type="match status" value="1"/>
</dbReference>
<evidence type="ECO:0000259" key="3">
    <source>
        <dbReference type="PROSITE" id="PS50157"/>
    </source>
</evidence>
<reference evidence="4" key="1">
    <citation type="journal article" date="2023" name="G3 (Bethesda)">
        <title>Whole genome assembly and annotation of the endangered Caribbean coral Acropora cervicornis.</title>
        <authorList>
            <person name="Selwyn J.D."/>
            <person name="Vollmer S.V."/>
        </authorList>
    </citation>
    <scope>NUCLEOTIDE SEQUENCE</scope>
    <source>
        <strain evidence="4">K2</strain>
    </source>
</reference>
<gene>
    <name evidence="4" type="ORF">P5673_012098</name>
</gene>
<keyword evidence="5" id="KW-1185">Reference proteome</keyword>